<accession>A0A1N5VAK5</accession>
<reference evidence="3" key="1">
    <citation type="submission" date="2016-12" db="EMBL/GenBank/DDBJ databases">
        <authorList>
            <person name="Varghese N."/>
            <person name="Submissions S."/>
        </authorList>
    </citation>
    <scope>NUCLEOTIDE SEQUENCE [LARGE SCALE GENOMIC DNA]</scope>
    <source>
        <strain evidence="3">DSM 45599</strain>
    </source>
</reference>
<name>A0A1N5VAK5_9ACTN</name>
<evidence type="ECO:0000256" key="1">
    <source>
        <dbReference type="SAM" id="MobiDB-lite"/>
    </source>
</evidence>
<evidence type="ECO:0000313" key="3">
    <source>
        <dbReference type="Proteomes" id="UP000185124"/>
    </source>
</evidence>
<feature type="region of interest" description="Disordered" evidence="1">
    <location>
        <begin position="1"/>
        <end position="20"/>
    </location>
</feature>
<organism evidence="2 3">
    <name type="scientific">Micromonospora cremea</name>
    <dbReference type="NCBI Taxonomy" id="709881"/>
    <lineage>
        <taxon>Bacteria</taxon>
        <taxon>Bacillati</taxon>
        <taxon>Actinomycetota</taxon>
        <taxon>Actinomycetes</taxon>
        <taxon>Micromonosporales</taxon>
        <taxon>Micromonosporaceae</taxon>
        <taxon>Micromonospora</taxon>
    </lineage>
</organism>
<evidence type="ECO:0000313" key="2">
    <source>
        <dbReference type="EMBL" id="SIM69548.1"/>
    </source>
</evidence>
<dbReference type="EMBL" id="FSQT01000001">
    <property type="protein sequence ID" value="SIM69548.1"/>
    <property type="molecule type" value="Genomic_DNA"/>
</dbReference>
<dbReference type="Proteomes" id="UP000185124">
    <property type="component" value="Unassembled WGS sequence"/>
</dbReference>
<sequence>MMIPPGSMGMPKSRYRATAPPITSARSVAIATSSACTHITRLTGRGRRSRHSSGRLRPVARPSLAVSVWTSMAIRLATTTTQTSR</sequence>
<proteinExistence type="predicted"/>
<keyword evidence="3" id="KW-1185">Reference proteome</keyword>
<dbReference type="AlphaFoldDB" id="A0A1N5VAK5"/>
<protein>
    <submittedName>
        <fullName evidence="2">Uncharacterized protein</fullName>
    </submittedName>
</protein>
<gene>
    <name evidence="2" type="ORF">SAMN04489832_1464</name>
</gene>